<dbReference type="SUPFAM" id="SSF50814">
    <property type="entry name" value="Lipocalins"/>
    <property type="match status" value="1"/>
</dbReference>
<protein>
    <submittedName>
        <fullName evidence="2">Lipocalin</fullName>
    </submittedName>
</protein>
<dbReference type="GO" id="GO:0030682">
    <property type="term" value="P:symbiont-mediated perturbation of host defenses"/>
    <property type="evidence" value="ECO:0007669"/>
    <property type="project" value="InterPro"/>
</dbReference>
<evidence type="ECO:0000313" key="2">
    <source>
        <dbReference type="EMBL" id="MAA15271.1"/>
    </source>
</evidence>
<keyword evidence="1" id="KW-0732">Signal</keyword>
<dbReference type="PRINTS" id="PR01220">
    <property type="entry name" value="HISBINDING"/>
</dbReference>
<sequence>MKVIVLFSILGVSLTEEVSGGQKPDWAYEKTFGAFQNASKSFQASNVKKFHLVKVTSNYSPWNTNTTCVKVTAEKTTADAFKITVDFKKSGLSKTSHSTVTLSKEYGYNETKNGFKNERQDNTKTAYALSFSNYESCSIYYGTEGTAAPAKGDGSYELWVVDGQQQKVPPCCDFMYKYVTLGMNTRDVYSKDCDKPTPGNGQQ</sequence>
<name>A0A224YL54_9ACAR</name>
<feature type="chain" id="PRO_5012917411" evidence="1">
    <location>
        <begin position="16"/>
        <end position="203"/>
    </location>
</feature>
<dbReference type="AlphaFoldDB" id="A0A224YL54"/>
<evidence type="ECO:0000256" key="1">
    <source>
        <dbReference type="SAM" id="SignalP"/>
    </source>
</evidence>
<reference evidence="2" key="1">
    <citation type="journal article" date="2017" name="Parasit. Vectors">
        <title>Sialotranscriptomics of Rhipicephalus zambeziensis reveals intricate expression profiles of secretory proteins and suggests tight temporal transcriptional regulation during blood-feeding.</title>
        <authorList>
            <person name="de Castro M.H."/>
            <person name="de Klerk D."/>
            <person name="Pienaar R."/>
            <person name="Rees D.J.G."/>
            <person name="Mans B.J."/>
        </authorList>
    </citation>
    <scope>NUCLEOTIDE SEQUENCE</scope>
    <source>
        <tissue evidence="2">Salivary glands</tissue>
    </source>
</reference>
<accession>A0A224YL54</accession>
<organism evidence="2">
    <name type="scientific">Rhipicephalus zambeziensis</name>
    <dbReference type="NCBI Taxonomy" id="60191"/>
    <lineage>
        <taxon>Eukaryota</taxon>
        <taxon>Metazoa</taxon>
        <taxon>Ecdysozoa</taxon>
        <taxon>Arthropoda</taxon>
        <taxon>Chelicerata</taxon>
        <taxon>Arachnida</taxon>
        <taxon>Acari</taxon>
        <taxon>Parasitiformes</taxon>
        <taxon>Ixodida</taxon>
        <taxon>Ixodoidea</taxon>
        <taxon>Ixodidae</taxon>
        <taxon>Rhipicephalinae</taxon>
        <taxon>Rhipicephalus</taxon>
        <taxon>Rhipicephalus</taxon>
    </lineage>
</organism>
<dbReference type="Gene3D" id="2.40.128.20">
    <property type="match status" value="1"/>
</dbReference>
<dbReference type="Pfam" id="PF02098">
    <property type="entry name" value="His_binding"/>
    <property type="match status" value="1"/>
</dbReference>
<dbReference type="GO" id="GO:0043176">
    <property type="term" value="F:amine binding"/>
    <property type="evidence" value="ECO:0007669"/>
    <property type="project" value="InterPro"/>
</dbReference>
<feature type="signal peptide" evidence="1">
    <location>
        <begin position="1"/>
        <end position="15"/>
    </location>
</feature>
<dbReference type="InterPro" id="IPR012674">
    <property type="entry name" value="Calycin"/>
</dbReference>
<proteinExistence type="predicted"/>
<dbReference type="InterPro" id="IPR002970">
    <property type="entry name" value="Tick_his-bd"/>
</dbReference>
<dbReference type="EMBL" id="GFPF01004125">
    <property type="protein sequence ID" value="MAA15271.1"/>
    <property type="molecule type" value="Transcribed_RNA"/>
</dbReference>